<evidence type="ECO:0000256" key="11">
    <source>
        <dbReference type="RuleBase" id="RU000679"/>
    </source>
</evidence>
<dbReference type="InterPro" id="IPR001873">
    <property type="entry name" value="ENaC"/>
</dbReference>
<keyword evidence="8 12" id="KW-0472">Membrane</keyword>
<protein>
    <submittedName>
        <fullName evidence="13 14">Uncharacterized protein</fullName>
    </submittedName>
</protein>
<evidence type="ECO:0000256" key="4">
    <source>
        <dbReference type="ARBA" id="ARBA00022692"/>
    </source>
</evidence>
<dbReference type="Proteomes" id="UP000014760">
    <property type="component" value="Unassembled WGS sequence"/>
</dbReference>
<keyword evidence="7 11" id="KW-0406">Ion transport</keyword>
<keyword evidence="2 11" id="KW-0813">Transport</keyword>
<keyword evidence="15" id="KW-1185">Reference proteome</keyword>
<dbReference type="EMBL" id="KB296162">
    <property type="protein sequence ID" value="ELU12100.1"/>
    <property type="molecule type" value="Genomic_DNA"/>
</dbReference>
<dbReference type="PRINTS" id="PR01078">
    <property type="entry name" value="AMINACHANNEL"/>
</dbReference>
<dbReference type="OrthoDB" id="6021021at2759"/>
<keyword evidence="5 12" id="KW-1133">Transmembrane helix</keyword>
<reference evidence="14" key="3">
    <citation type="submission" date="2015-06" db="UniProtKB">
        <authorList>
            <consortium name="EnsemblMetazoa"/>
        </authorList>
    </citation>
    <scope>IDENTIFICATION</scope>
</reference>
<sequence>MTVRQKVRQFCETTTLKGVARVVKTQSKVSRFLWIIAVLLGTGVAVYQFTELLLGYFSHNVSAQVHEIYTEPPFPDVTVCNLNPMNSAKDSDLDFSEYLDALNILDVREKDTKVPDSQYSEAYSQLASLTGYIQNSHLPYFDAPGNISLLDNLVISCKFYNWDWSIATGIQCPGSVMQMYWTPSYGYCASFSLLGSEEAKQIRGLTLIIYVNVRADINAPSYVSVHGKTVEKLKTPRVCLASREKWAYGEATDCDINGKPHVKQAYEYLYADDIRKNFMQVNIVFTQPKVTRLIDTPSETWDTLFSNIGGTLNLWMGDLVDMNCVCSTCIASLFLVTLIQRVWVVSEKLPMTSDRKLQDYCAMIRLVISCIDIIGYN</sequence>
<evidence type="ECO:0000256" key="1">
    <source>
        <dbReference type="ARBA" id="ARBA00004141"/>
    </source>
</evidence>
<evidence type="ECO:0000313" key="14">
    <source>
        <dbReference type="EnsemblMetazoa" id="CapteP202195"/>
    </source>
</evidence>
<feature type="transmembrane region" description="Helical" evidence="12">
    <location>
        <begin position="32"/>
        <end position="50"/>
    </location>
</feature>
<evidence type="ECO:0000256" key="9">
    <source>
        <dbReference type="ARBA" id="ARBA00023201"/>
    </source>
</evidence>
<dbReference type="Pfam" id="PF00858">
    <property type="entry name" value="ASC"/>
    <property type="match status" value="2"/>
</dbReference>
<evidence type="ECO:0000256" key="10">
    <source>
        <dbReference type="ARBA" id="ARBA00023303"/>
    </source>
</evidence>
<dbReference type="GO" id="GO:0015280">
    <property type="term" value="F:ligand-gated sodium channel activity"/>
    <property type="evidence" value="ECO:0007669"/>
    <property type="project" value="TreeGrafter"/>
</dbReference>
<evidence type="ECO:0000256" key="8">
    <source>
        <dbReference type="ARBA" id="ARBA00023136"/>
    </source>
</evidence>
<comment type="similarity">
    <text evidence="11">Belongs to the amiloride-sensitive sodium channel (TC 1.A.6) family.</text>
</comment>
<proteinExistence type="inferred from homology"/>
<reference evidence="15" key="1">
    <citation type="submission" date="2012-12" db="EMBL/GenBank/DDBJ databases">
        <authorList>
            <person name="Hellsten U."/>
            <person name="Grimwood J."/>
            <person name="Chapman J.A."/>
            <person name="Shapiro H."/>
            <person name="Aerts A."/>
            <person name="Otillar R.P."/>
            <person name="Terry A.Y."/>
            <person name="Boore J.L."/>
            <person name="Simakov O."/>
            <person name="Marletaz F."/>
            <person name="Cho S.-J."/>
            <person name="Edsinger-Gonzales E."/>
            <person name="Havlak P."/>
            <person name="Kuo D.-H."/>
            <person name="Larsson T."/>
            <person name="Lv J."/>
            <person name="Arendt D."/>
            <person name="Savage R."/>
            <person name="Osoegawa K."/>
            <person name="de Jong P."/>
            <person name="Lindberg D.R."/>
            <person name="Seaver E.C."/>
            <person name="Weisblat D.A."/>
            <person name="Putnam N.H."/>
            <person name="Grigoriev I.V."/>
            <person name="Rokhsar D.S."/>
        </authorList>
    </citation>
    <scope>NUCLEOTIDE SEQUENCE</scope>
    <source>
        <strain evidence="15">I ESC-2004</strain>
    </source>
</reference>
<organism evidence="13">
    <name type="scientific">Capitella teleta</name>
    <name type="common">Polychaete worm</name>
    <dbReference type="NCBI Taxonomy" id="283909"/>
    <lineage>
        <taxon>Eukaryota</taxon>
        <taxon>Metazoa</taxon>
        <taxon>Spiralia</taxon>
        <taxon>Lophotrochozoa</taxon>
        <taxon>Annelida</taxon>
        <taxon>Polychaeta</taxon>
        <taxon>Sedentaria</taxon>
        <taxon>Scolecida</taxon>
        <taxon>Capitellidae</taxon>
        <taxon>Capitella</taxon>
    </lineage>
</organism>
<reference evidence="13 15" key="2">
    <citation type="journal article" date="2013" name="Nature">
        <title>Insights into bilaterian evolution from three spiralian genomes.</title>
        <authorList>
            <person name="Simakov O."/>
            <person name="Marletaz F."/>
            <person name="Cho S.J."/>
            <person name="Edsinger-Gonzales E."/>
            <person name="Havlak P."/>
            <person name="Hellsten U."/>
            <person name="Kuo D.H."/>
            <person name="Larsson T."/>
            <person name="Lv J."/>
            <person name="Arendt D."/>
            <person name="Savage R."/>
            <person name="Osoegawa K."/>
            <person name="de Jong P."/>
            <person name="Grimwood J."/>
            <person name="Chapman J.A."/>
            <person name="Shapiro H."/>
            <person name="Aerts A."/>
            <person name="Otillar R.P."/>
            <person name="Terry A.Y."/>
            <person name="Boore J.L."/>
            <person name="Grigoriev I.V."/>
            <person name="Lindberg D.R."/>
            <person name="Seaver E.C."/>
            <person name="Weisblat D.A."/>
            <person name="Putnam N.H."/>
            <person name="Rokhsar D.S."/>
        </authorList>
    </citation>
    <scope>NUCLEOTIDE SEQUENCE</scope>
    <source>
        <strain evidence="13 15">I ESC-2004</strain>
    </source>
</reference>
<dbReference type="EnsemblMetazoa" id="CapteT202195">
    <property type="protein sequence ID" value="CapteP202195"/>
    <property type="gene ID" value="CapteG202195"/>
</dbReference>
<evidence type="ECO:0000256" key="3">
    <source>
        <dbReference type="ARBA" id="ARBA00022461"/>
    </source>
</evidence>
<gene>
    <name evidence="13" type="ORF">CAPTEDRAFT_202195</name>
</gene>
<keyword evidence="6" id="KW-0915">Sodium</keyword>
<keyword evidence="9 11" id="KW-0739">Sodium transport</keyword>
<evidence type="ECO:0000256" key="12">
    <source>
        <dbReference type="SAM" id="Phobius"/>
    </source>
</evidence>
<comment type="subcellular location">
    <subcellularLocation>
        <location evidence="1">Membrane</location>
        <topology evidence="1">Multi-pass membrane protein</topology>
    </subcellularLocation>
</comment>
<keyword evidence="4 11" id="KW-0812">Transmembrane</keyword>
<evidence type="ECO:0000256" key="7">
    <source>
        <dbReference type="ARBA" id="ARBA00023065"/>
    </source>
</evidence>
<dbReference type="HOGENOM" id="CLU_734136_0_0_1"/>
<evidence type="ECO:0000256" key="2">
    <source>
        <dbReference type="ARBA" id="ARBA00022448"/>
    </source>
</evidence>
<evidence type="ECO:0000256" key="5">
    <source>
        <dbReference type="ARBA" id="ARBA00022989"/>
    </source>
</evidence>
<accession>R7V8L5</accession>
<dbReference type="EMBL" id="AMQN01005488">
    <property type="status" value="NOT_ANNOTATED_CDS"/>
    <property type="molecule type" value="Genomic_DNA"/>
</dbReference>
<evidence type="ECO:0000313" key="15">
    <source>
        <dbReference type="Proteomes" id="UP000014760"/>
    </source>
</evidence>
<evidence type="ECO:0000256" key="6">
    <source>
        <dbReference type="ARBA" id="ARBA00023053"/>
    </source>
</evidence>
<name>R7V8L5_CAPTE</name>
<keyword evidence="10 11" id="KW-0407">Ion channel</keyword>
<keyword evidence="3 11" id="KW-0894">Sodium channel</keyword>
<dbReference type="GO" id="GO:0005886">
    <property type="term" value="C:plasma membrane"/>
    <property type="evidence" value="ECO:0007669"/>
    <property type="project" value="TreeGrafter"/>
</dbReference>
<dbReference type="AlphaFoldDB" id="R7V8L5"/>
<dbReference type="PANTHER" id="PTHR11690">
    <property type="entry name" value="AMILORIDE-SENSITIVE SODIUM CHANNEL-RELATED"/>
    <property type="match status" value="1"/>
</dbReference>
<evidence type="ECO:0000313" key="13">
    <source>
        <dbReference type="EMBL" id="ELU12100.1"/>
    </source>
</evidence>
<dbReference type="PANTHER" id="PTHR11690:SF248">
    <property type="entry name" value="PICKPOCKET 17, ISOFORM A"/>
    <property type="match status" value="1"/>
</dbReference>